<proteinExistence type="predicted"/>
<evidence type="ECO:0000313" key="1">
    <source>
        <dbReference type="EMBL" id="MCT2590752.1"/>
    </source>
</evidence>
<gene>
    <name evidence="1" type="ORF">LHJ74_12665</name>
</gene>
<sequence length="68" mass="7834">MTLPGFAPHPRPGSPGDHVHLQDITCEHVEGPTCRWRCEGLDNFDECYQSCLADRCRDPAWWPQDPVW</sequence>
<evidence type="ECO:0000313" key="2">
    <source>
        <dbReference type="Proteomes" id="UP001156389"/>
    </source>
</evidence>
<organism evidence="1 2">
    <name type="scientific">Streptomyces gossypii</name>
    <dbReference type="NCBI Taxonomy" id="2883101"/>
    <lineage>
        <taxon>Bacteria</taxon>
        <taxon>Bacillati</taxon>
        <taxon>Actinomycetota</taxon>
        <taxon>Actinomycetes</taxon>
        <taxon>Kitasatosporales</taxon>
        <taxon>Streptomycetaceae</taxon>
        <taxon>Streptomyces</taxon>
    </lineage>
</organism>
<reference evidence="1 2" key="1">
    <citation type="submission" date="2021-10" db="EMBL/GenBank/DDBJ databases">
        <title>Streptomyces gossypii sp. nov., isolated from soil collected from cotton field.</title>
        <authorList>
            <person name="Ge X."/>
            <person name="Chen X."/>
            <person name="Liu W."/>
        </authorList>
    </citation>
    <scope>NUCLEOTIDE SEQUENCE [LARGE SCALE GENOMIC DNA]</scope>
    <source>
        <strain evidence="1 2">N2-109</strain>
    </source>
</reference>
<keyword evidence="2" id="KW-1185">Reference proteome</keyword>
<name>A0ABT2JSA4_9ACTN</name>
<dbReference type="Proteomes" id="UP001156389">
    <property type="component" value="Unassembled WGS sequence"/>
</dbReference>
<accession>A0ABT2JSA4</accession>
<dbReference type="RefSeq" id="WP_260218070.1">
    <property type="nucleotide sequence ID" value="NZ_JAJAGO010000005.1"/>
</dbReference>
<comment type="caution">
    <text evidence="1">The sequence shown here is derived from an EMBL/GenBank/DDBJ whole genome shotgun (WGS) entry which is preliminary data.</text>
</comment>
<protein>
    <submittedName>
        <fullName evidence="1">Uncharacterized protein</fullName>
    </submittedName>
</protein>
<dbReference type="EMBL" id="JAJAGO010000005">
    <property type="protein sequence ID" value="MCT2590752.1"/>
    <property type="molecule type" value="Genomic_DNA"/>
</dbReference>